<dbReference type="EMBL" id="JBBNAE010000009">
    <property type="protein sequence ID" value="KAK9095891.1"/>
    <property type="molecule type" value="Genomic_DNA"/>
</dbReference>
<comment type="similarity">
    <text evidence="1">Belongs to the UDP-glycosyltransferase family.</text>
</comment>
<dbReference type="InterPro" id="IPR002213">
    <property type="entry name" value="UDP_glucos_trans"/>
</dbReference>
<dbReference type="GO" id="GO:0035251">
    <property type="term" value="F:UDP-glucosyltransferase activity"/>
    <property type="evidence" value="ECO:0007669"/>
    <property type="project" value="InterPro"/>
</dbReference>
<dbReference type="CDD" id="cd03784">
    <property type="entry name" value="GT1_Gtf-like"/>
    <property type="match status" value="1"/>
</dbReference>
<dbReference type="FunFam" id="3.40.50.2000:FF:000037">
    <property type="entry name" value="Glycosyltransferase"/>
    <property type="match status" value="1"/>
</dbReference>
<gene>
    <name evidence="3" type="ORF">Sjap_021388</name>
</gene>
<name>A0AAP0EMC9_9MAGN</name>
<dbReference type="SUPFAM" id="SSF53756">
    <property type="entry name" value="UDP-Glycosyltransferase/glycogen phosphorylase"/>
    <property type="match status" value="1"/>
</dbReference>
<dbReference type="PANTHER" id="PTHR48049">
    <property type="entry name" value="GLYCOSYLTRANSFERASE"/>
    <property type="match status" value="1"/>
</dbReference>
<reference evidence="3 4" key="1">
    <citation type="submission" date="2024-01" db="EMBL/GenBank/DDBJ databases">
        <title>Genome assemblies of Stephania.</title>
        <authorList>
            <person name="Yang L."/>
        </authorList>
    </citation>
    <scope>NUCLEOTIDE SEQUENCE [LARGE SCALE GENOMIC DNA]</scope>
    <source>
        <strain evidence="3">QJT</strain>
        <tissue evidence="3">Leaf</tissue>
    </source>
</reference>
<evidence type="ECO:0000313" key="3">
    <source>
        <dbReference type="EMBL" id="KAK9095891.1"/>
    </source>
</evidence>
<dbReference type="PANTHER" id="PTHR48049:SF60">
    <property type="entry name" value="UDP-GLYCOSYLTRANSFERASE 91B1"/>
    <property type="match status" value="1"/>
</dbReference>
<organism evidence="3 4">
    <name type="scientific">Stephania japonica</name>
    <dbReference type="NCBI Taxonomy" id="461633"/>
    <lineage>
        <taxon>Eukaryota</taxon>
        <taxon>Viridiplantae</taxon>
        <taxon>Streptophyta</taxon>
        <taxon>Embryophyta</taxon>
        <taxon>Tracheophyta</taxon>
        <taxon>Spermatophyta</taxon>
        <taxon>Magnoliopsida</taxon>
        <taxon>Ranunculales</taxon>
        <taxon>Menispermaceae</taxon>
        <taxon>Menispermoideae</taxon>
        <taxon>Cissampelideae</taxon>
        <taxon>Stephania</taxon>
    </lineage>
</organism>
<dbReference type="Pfam" id="PF00201">
    <property type="entry name" value="UDPGT"/>
    <property type="match status" value="1"/>
</dbReference>
<evidence type="ECO:0000313" key="4">
    <source>
        <dbReference type="Proteomes" id="UP001417504"/>
    </source>
</evidence>
<evidence type="ECO:0000256" key="1">
    <source>
        <dbReference type="ARBA" id="ARBA00009995"/>
    </source>
</evidence>
<comment type="caution">
    <text evidence="3">The sequence shown here is derived from an EMBL/GenBank/DDBJ whole genome shotgun (WGS) entry which is preliminary data.</text>
</comment>
<keyword evidence="2" id="KW-0808">Transferase</keyword>
<dbReference type="Proteomes" id="UP001417504">
    <property type="component" value="Unassembled WGS sequence"/>
</dbReference>
<proteinExistence type="inferred from homology"/>
<keyword evidence="4" id="KW-1185">Reference proteome</keyword>
<protein>
    <submittedName>
        <fullName evidence="3">Uncharacterized protein</fullName>
    </submittedName>
</protein>
<dbReference type="InterPro" id="IPR050481">
    <property type="entry name" value="UDP-glycosyltransf_plant"/>
</dbReference>
<sequence>MASQNEDHQSLHIVVFPWLAFGHLLPFLELSKRLSQRYSHRISFVSTPRTLQLLPKPPPQLSHLISFVDLPLPTNPDAHHDHPLPPNAESTLDLDYDQVQYLKIAFDGLATPFTRFLEISNPDLIIFDFAQHWLPKIASKLNLPCIFFNIFNASTSSFAGPPSFSIDGVDPRHEPQHFTVKPNWIPFESNIAYRLHEIRRVFDFYQGNASDASDIFRYNSAVQGCDFMAIRTCNEFEGEYVRVCEEISEKLVVPTGLLPPDVDQQKKLPLPIKQWLDRHKPRSVVYVAFGSEAKLTQGEIDELAHGLEMSEVPFFLVLRIKRNQDAELPLGFEERVRGRGVVCREWAPQQEILSHRSIGGFVNQSGWSSVIESLANGLAMAVLPLVSTQGLVARLVVWRRVGVEIERDERDGSFTREAVAKAVRVVMVEEEGELLREEARRAREVFGDQRLNDGYLDGFELFVRERVRAFKP</sequence>
<accession>A0AAP0EMC9</accession>
<evidence type="ECO:0000256" key="2">
    <source>
        <dbReference type="ARBA" id="ARBA00022679"/>
    </source>
</evidence>
<dbReference type="AlphaFoldDB" id="A0AAP0EMC9"/>
<dbReference type="Gene3D" id="3.40.50.2000">
    <property type="entry name" value="Glycogen Phosphorylase B"/>
    <property type="match status" value="2"/>
</dbReference>